<sequence length="68" mass="8263">MPRNSKQYNYFKKARYIHLNQKNLVFSKININENLLEDTNIDEYQNSNQQILQLTNDQCFNEKHTIDK</sequence>
<proteinExistence type="predicted"/>
<name>A0A2N0QPW6_9GLOM</name>
<protein>
    <submittedName>
        <fullName evidence="1">Uncharacterized protein</fullName>
    </submittedName>
</protein>
<dbReference type="EMBL" id="LLXH01004683">
    <property type="protein sequence ID" value="PKC53097.1"/>
    <property type="molecule type" value="Genomic_DNA"/>
</dbReference>
<dbReference type="VEuPathDB" id="FungiDB:RhiirA1_480027"/>
<gene>
    <name evidence="1" type="ORF">RhiirA1_480027</name>
</gene>
<evidence type="ECO:0000313" key="2">
    <source>
        <dbReference type="Proteomes" id="UP000232688"/>
    </source>
</evidence>
<reference evidence="1 2" key="1">
    <citation type="submission" date="2017-10" db="EMBL/GenBank/DDBJ databases">
        <title>Extensive intraspecific genome diversity in a model arbuscular mycorrhizal fungus.</title>
        <authorList>
            <person name="Chen E.C.H."/>
            <person name="Morin E."/>
            <person name="Baudet D."/>
            <person name="Noel J."/>
            <person name="Ndikumana S."/>
            <person name="Charron P."/>
            <person name="St-Onge C."/>
            <person name="Giorgi J."/>
            <person name="Grigoriev I.V."/>
            <person name="Roux C."/>
            <person name="Martin F.M."/>
            <person name="Corradi N."/>
        </authorList>
    </citation>
    <scope>NUCLEOTIDE SEQUENCE [LARGE SCALE GENOMIC DNA]</scope>
    <source>
        <strain evidence="1 2">A1</strain>
    </source>
</reference>
<accession>A0A2N0QPW6</accession>
<dbReference type="Proteomes" id="UP000232688">
    <property type="component" value="Unassembled WGS sequence"/>
</dbReference>
<comment type="caution">
    <text evidence="1">The sequence shown here is derived from an EMBL/GenBank/DDBJ whole genome shotgun (WGS) entry which is preliminary data.</text>
</comment>
<reference evidence="1 2" key="2">
    <citation type="submission" date="2017-10" db="EMBL/GenBank/DDBJ databases">
        <title>Genome analyses suggest a sexual origin of heterokaryosis in a supposedly ancient asexual fungus.</title>
        <authorList>
            <person name="Corradi N."/>
            <person name="Sedzielewska K."/>
            <person name="Noel J."/>
            <person name="Charron P."/>
            <person name="Farinelli L."/>
            <person name="Marton T."/>
            <person name="Kruger M."/>
            <person name="Pelin A."/>
            <person name="Brachmann A."/>
            <person name="Corradi N."/>
        </authorList>
    </citation>
    <scope>NUCLEOTIDE SEQUENCE [LARGE SCALE GENOMIC DNA]</scope>
    <source>
        <strain evidence="1 2">A1</strain>
    </source>
</reference>
<organism evidence="1 2">
    <name type="scientific">Rhizophagus irregularis</name>
    <dbReference type="NCBI Taxonomy" id="588596"/>
    <lineage>
        <taxon>Eukaryota</taxon>
        <taxon>Fungi</taxon>
        <taxon>Fungi incertae sedis</taxon>
        <taxon>Mucoromycota</taxon>
        <taxon>Glomeromycotina</taxon>
        <taxon>Glomeromycetes</taxon>
        <taxon>Glomerales</taxon>
        <taxon>Glomeraceae</taxon>
        <taxon>Rhizophagus</taxon>
    </lineage>
</organism>
<dbReference type="AlphaFoldDB" id="A0A2N0QPW6"/>
<evidence type="ECO:0000313" key="1">
    <source>
        <dbReference type="EMBL" id="PKC53097.1"/>
    </source>
</evidence>